<protein>
    <submittedName>
        <fullName evidence="2">Aminoglycoside phosphotransferase family protein</fullName>
    </submittedName>
</protein>
<dbReference type="InterPro" id="IPR011009">
    <property type="entry name" value="Kinase-like_dom_sf"/>
</dbReference>
<dbReference type="Gene3D" id="3.90.1200.10">
    <property type="match status" value="1"/>
</dbReference>
<keyword evidence="3" id="KW-1185">Reference proteome</keyword>
<name>A0ABX7IFN4_9ACTO</name>
<evidence type="ECO:0000313" key="3">
    <source>
        <dbReference type="Proteomes" id="UP000602653"/>
    </source>
</evidence>
<proteinExistence type="predicted"/>
<reference evidence="2 3" key="1">
    <citation type="submission" date="2021-02" db="EMBL/GenBank/DDBJ databases">
        <title>Complete Genome Sequence of Arcanobacterium phocisimile strain DSM 26142T from a harbour seal.</title>
        <authorList>
            <person name="Borowiak M."/>
            <person name="Alssahen M."/>
            <person name="Malorny B."/>
            <person name="Laemmler C."/>
            <person name="Siebert U."/>
            <person name="Ploetz M."/>
            <person name="Abdulmawjood A."/>
        </authorList>
    </citation>
    <scope>NUCLEOTIDE SEQUENCE [LARGE SCALE GENOMIC DNA]</scope>
    <source>
        <strain evidence="2 3">DSM 26142</strain>
    </source>
</reference>
<dbReference type="SUPFAM" id="SSF56112">
    <property type="entry name" value="Protein kinase-like (PK-like)"/>
    <property type="match status" value="1"/>
</dbReference>
<evidence type="ECO:0000313" key="2">
    <source>
        <dbReference type="EMBL" id="QRV01852.1"/>
    </source>
</evidence>
<organism evidence="2 3">
    <name type="scientific">Arcanobacterium phocisimile</name>
    <dbReference type="NCBI Taxonomy" id="1302235"/>
    <lineage>
        <taxon>Bacteria</taxon>
        <taxon>Bacillati</taxon>
        <taxon>Actinomycetota</taxon>
        <taxon>Actinomycetes</taxon>
        <taxon>Actinomycetales</taxon>
        <taxon>Actinomycetaceae</taxon>
        <taxon>Arcanobacterium</taxon>
    </lineage>
</organism>
<dbReference type="EMBL" id="CP070228">
    <property type="protein sequence ID" value="QRV01852.1"/>
    <property type="molecule type" value="Genomic_DNA"/>
</dbReference>
<dbReference type="InterPro" id="IPR002575">
    <property type="entry name" value="Aminoglycoside_PTrfase"/>
</dbReference>
<sequence>MRLAMKLPAGTKFSINGYVFSQLSSSAPSRSVSERERTVLGLLAGGDAAQMLSVALAHRGIVRSWNVHTVHHRPGAGISVGYSVVLDHETGNGARTRYHTYVVATSARINEERLLACEGRTVSWRDVRIHVWEHPHDPQLPALEKACDQGLFEQWLGEETDIELLTYRPTRRAVVKILPLDSEATFFGKVMEPGQVPGVVSRLRMLERSGVPAPRVSRVDDAGLVVTTAVSGMPLNKVYASVHPNNIERMRGVLDSLADTLDSLPMVAIGLPARPAWADRCEHYAHAAGVALPEQAARSRAVAQRIRQRLANADMGPLVPTHGDFYEANIFIDQASGRVSGVLDVDNLGPGYRVHDWACLLGHMSVLPGLAPKTYPHVDQLLTDWTARVARWVDPQALGACAAGVVLSLVAGARRSKKKNWQVEALSRLEVAEKWLG</sequence>
<gene>
    <name evidence="2" type="ORF">JTE88_07120</name>
</gene>
<evidence type="ECO:0000259" key="1">
    <source>
        <dbReference type="Pfam" id="PF01636"/>
    </source>
</evidence>
<dbReference type="Proteomes" id="UP000602653">
    <property type="component" value="Chromosome"/>
</dbReference>
<accession>A0ABX7IFN4</accession>
<feature type="domain" description="Aminoglycoside phosphotransferase" evidence="1">
    <location>
        <begin position="185"/>
        <end position="362"/>
    </location>
</feature>
<dbReference type="Pfam" id="PF01636">
    <property type="entry name" value="APH"/>
    <property type="match status" value="1"/>
</dbReference>
<dbReference type="RefSeq" id="WP_204423918.1">
    <property type="nucleotide sequence ID" value="NZ_CP070228.1"/>
</dbReference>